<feature type="region of interest" description="Disordered" evidence="1">
    <location>
        <begin position="173"/>
        <end position="195"/>
    </location>
</feature>
<gene>
    <name evidence="2" type="ORF">PR048_002370</name>
</gene>
<reference evidence="2 3" key="1">
    <citation type="submission" date="2023-02" db="EMBL/GenBank/DDBJ databases">
        <title>LHISI_Scaffold_Assembly.</title>
        <authorList>
            <person name="Stuart O.P."/>
            <person name="Cleave R."/>
            <person name="Magrath M.J.L."/>
            <person name="Mikheyev A.S."/>
        </authorList>
    </citation>
    <scope>NUCLEOTIDE SEQUENCE [LARGE SCALE GENOMIC DNA]</scope>
    <source>
        <strain evidence="2">Daus_M_001</strain>
        <tissue evidence="2">Leg muscle</tissue>
    </source>
</reference>
<dbReference type="Proteomes" id="UP001159363">
    <property type="component" value="Chromosome 1"/>
</dbReference>
<feature type="region of interest" description="Disordered" evidence="1">
    <location>
        <begin position="657"/>
        <end position="691"/>
    </location>
</feature>
<evidence type="ECO:0000313" key="2">
    <source>
        <dbReference type="EMBL" id="KAJ8897024.1"/>
    </source>
</evidence>
<feature type="region of interest" description="Disordered" evidence="1">
    <location>
        <begin position="598"/>
        <end position="637"/>
    </location>
</feature>
<organism evidence="2 3">
    <name type="scientific">Dryococelus australis</name>
    <dbReference type="NCBI Taxonomy" id="614101"/>
    <lineage>
        <taxon>Eukaryota</taxon>
        <taxon>Metazoa</taxon>
        <taxon>Ecdysozoa</taxon>
        <taxon>Arthropoda</taxon>
        <taxon>Hexapoda</taxon>
        <taxon>Insecta</taxon>
        <taxon>Pterygota</taxon>
        <taxon>Neoptera</taxon>
        <taxon>Polyneoptera</taxon>
        <taxon>Phasmatodea</taxon>
        <taxon>Verophasmatodea</taxon>
        <taxon>Anareolatae</taxon>
        <taxon>Phasmatidae</taxon>
        <taxon>Eurycanthinae</taxon>
        <taxon>Dryococelus</taxon>
    </lineage>
</organism>
<feature type="region of interest" description="Disordered" evidence="1">
    <location>
        <begin position="97"/>
        <end position="159"/>
    </location>
</feature>
<comment type="caution">
    <text evidence="2">The sequence shown here is derived from an EMBL/GenBank/DDBJ whole genome shotgun (WGS) entry which is preliminary data.</text>
</comment>
<evidence type="ECO:0000256" key="1">
    <source>
        <dbReference type="SAM" id="MobiDB-lite"/>
    </source>
</evidence>
<keyword evidence="3" id="KW-1185">Reference proteome</keyword>
<accession>A0ABQ9ILF0</accession>
<name>A0ABQ9ILF0_9NEOP</name>
<protein>
    <submittedName>
        <fullName evidence="2">Uncharacterized protein</fullName>
    </submittedName>
</protein>
<dbReference type="EMBL" id="JARBHB010000001">
    <property type="protein sequence ID" value="KAJ8897024.1"/>
    <property type="molecule type" value="Genomic_DNA"/>
</dbReference>
<sequence>MAPGNVILEETRVHSVKTPQCWEHFIIQNIIISLCVHATTDKHQWSYAEGLRAVALTLFMPFPMAKPCRAGGSTPHRAVLTAALSHRDCGRVSISRRQAAPRLPRRGGRYQAGSARRDSRPGTRRPALPSPCGAGLFTDLGGSYELDGPPPPSSRSRSERAIRATLIPTSSVSSLLSARRAGEGNGRSLKKPADQWHRPTRFLHADIRVTQRGIEPGSPWWEASSLTLSHRGNPVRAAGTREKKGSGTSYPTFILWIWRDVAYVPPHPLESRRATSCGYNSSHPVWHALYECLQDIHGDSSPFLLQPFHELSNGFWPCLTSPHPAIQFVSKMFYRVEVGALGGPVQSANIAVGVSPHPNKTMTTLLPTADPPSASSAQGIILLCCRNDGSQQNLDKNAIAWVCANPLRSFPVDANRHKRITLRLCFTSLKFTTRETSAGLEAIFITVTGIDDMLNLLFPEAIGTHLDVSVSISKAEIFANDFIMAITCFPPVPTECRQWRRESTATLVLHEGGWKHIHSARDVSRLAEMPVALCCLLVPWPWSGSRWLAASAWSRRHVGCVLLSQCIPIWWVGSSQYASSSFHHMPVKQVLTSPEVPQVEGEGITPHSTPAGGEGVTSVPRSRGSGGSSITRERGWVGHKLPGRGGGWVSITRERGWVGHKSPGRGEGVVNQHGRGRGAEEEVGAILNKSH</sequence>
<proteinExistence type="predicted"/>
<evidence type="ECO:0000313" key="3">
    <source>
        <dbReference type="Proteomes" id="UP001159363"/>
    </source>
</evidence>